<dbReference type="Proteomes" id="UP000184526">
    <property type="component" value="Unassembled WGS sequence"/>
</dbReference>
<sequence length="185" mass="21077">MHINYVTGNKMKFEIAANVFSDSKITLIQNKLDTPEIQSFDVSEVAKYSAIWARKQLKSDVIVTDAGFYINGLNGFPGPYIKYINKWLKAEDILKLLEDKEDRSIIIKDCLVYCSMSGDTRVFESEVKGTIVKEVKSKGGSMIDRLVIPDSLNCTIGELTHEEAIKFWSNNINLVNFKNWINKEK</sequence>
<keyword evidence="4" id="KW-1185">Reference proteome</keyword>
<name>A0A1M5SGS3_9CLOT</name>
<dbReference type="AlphaFoldDB" id="A0A1M5SGS3"/>
<protein>
    <submittedName>
        <fullName evidence="3">XTP/dITP diphosphohydrolase</fullName>
    </submittedName>
</protein>
<dbReference type="InterPro" id="IPR029001">
    <property type="entry name" value="ITPase-like_fam"/>
</dbReference>
<dbReference type="SUPFAM" id="SSF52972">
    <property type="entry name" value="ITPase-like"/>
    <property type="match status" value="1"/>
</dbReference>
<dbReference type="GO" id="GO:0047429">
    <property type="term" value="F:nucleoside triphosphate diphosphatase activity"/>
    <property type="evidence" value="ECO:0007669"/>
    <property type="project" value="InterPro"/>
</dbReference>
<organism evidence="3 4">
    <name type="scientific">Clostridium collagenovorans DSM 3089</name>
    <dbReference type="NCBI Taxonomy" id="1121306"/>
    <lineage>
        <taxon>Bacteria</taxon>
        <taxon>Bacillati</taxon>
        <taxon>Bacillota</taxon>
        <taxon>Clostridia</taxon>
        <taxon>Eubacteriales</taxon>
        <taxon>Clostridiaceae</taxon>
        <taxon>Clostridium</taxon>
    </lineage>
</organism>
<dbReference type="PANTHER" id="PTHR11067">
    <property type="entry name" value="INOSINE TRIPHOSPHATE PYROPHOSPHATASE/HAM1 PROTEIN"/>
    <property type="match status" value="1"/>
</dbReference>
<dbReference type="Gene3D" id="3.90.950.10">
    <property type="match status" value="1"/>
</dbReference>
<comment type="similarity">
    <text evidence="1">Belongs to the HAM1 NTPase family.</text>
</comment>
<dbReference type="GO" id="GO:0009143">
    <property type="term" value="P:nucleoside triphosphate catabolic process"/>
    <property type="evidence" value="ECO:0007669"/>
    <property type="project" value="InterPro"/>
</dbReference>
<proteinExistence type="inferred from homology"/>
<dbReference type="OrthoDB" id="9795331at2"/>
<dbReference type="Pfam" id="PF01725">
    <property type="entry name" value="Ham1p_like"/>
    <property type="match status" value="1"/>
</dbReference>
<accession>A0A1M5SGS3</accession>
<evidence type="ECO:0000313" key="3">
    <source>
        <dbReference type="EMBL" id="SHH37802.1"/>
    </source>
</evidence>
<dbReference type="PANTHER" id="PTHR11067:SF9">
    <property type="entry name" value="INOSINE TRIPHOSPHATE PYROPHOSPHATASE"/>
    <property type="match status" value="1"/>
</dbReference>
<evidence type="ECO:0000256" key="2">
    <source>
        <dbReference type="ARBA" id="ARBA00022801"/>
    </source>
</evidence>
<dbReference type="RefSeq" id="WP_072829090.1">
    <property type="nucleotide sequence ID" value="NZ_FQXP01000003.1"/>
</dbReference>
<dbReference type="InterPro" id="IPR002637">
    <property type="entry name" value="RdgB/HAM1"/>
</dbReference>
<dbReference type="EMBL" id="FQXP01000003">
    <property type="protein sequence ID" value="SHH37802.1"/>
    <property type="molecule type" value="Genomic_DNA"/>
</dbReference>
<gene>
    <name evidence="3" type="ORF">SAMN02745196_00167</name>
</gene>
<keyword evidence="2 3" id="KW-0378">Hydrolase</keyword>
<dbReference type="GO" id="GO:0005737">
    <property type="term" value="C:cytoplasm"/>
    <property type="evidence" value="ECO:0007669"/>
    <property type="project" value="TreeGrafter"/>
</dbReference>
<evidence type="ECO:0000313" key="4">
    <source>
        <dbReference type="Proteomes" id="UP000184526"/>
    </source>
</evidence>
<dbReference type="STRING" id="1121306.SAMN02745196_00167"/>
<evidence type="ECO:0000256" key="1">
    <source>
        <dbReference type="ARBA" id="ARBA00008023"/>
    </source>
</evidence>
<reference evidence="3 4" key="1">
    <citation type="submission" date="2016-11" db="EMBL/GenBank/DDBJ databases">
        <authorList>
            <person name="Jaros S."/>
            <person name="Januszkiewicz K."/>
            <person name="Wedrychowicz H."/>
        </authorList>
    </citation>
    <scope>NUCLEOTIDE SEQUENCE [LARGE SCALE GENOMIC DNA]</scope>
    <source>
        <strain evidence="3 4">DSM 3089</strain>
    </source>
</reference>